<evidence type="ECO:0000313" key="1">
    <source>
        <dbReference type="EMBL" id="GFR69605.1"/>
    </source>
</evidence>
<keyword evidence="2" id="KW-1185">Reference proteome</keyword>
<protein>
    <submittedName>
        <fullName evidence="1">Uncharacterized protein</fullName>
    </submittedName>
</protein>
<comment type="caution">
    <text evidence="1">The sequence shown here is derived from an EMBL/GenBank/DDBJ whole genome shotgun (WGS) entry which is preliminary data.</text>
</comment>
<sequence length="85" mass="9063">MQIQSSKIAVSADFLISEMKYIHSCLFCALIIRVSIRVWCLRVSSSSSGAVPGAGIDGHGFPNLSLTRGPHELASCMLLQVCPGV</sequence>
<dbReference type="AlphaFoldDB" id="A0AAV4FB85"/>
<dbReference type="Proteomes" id="UP000762676">
    <property type="component" value="Unassembled WGS sequence"/>
</dbReference>
<gene>
    <name evidence="1" type="ORF">ElyMa_005636100</name>
</gene>
<reference evidence="1 2" key="1">
    <citation type="journal article" date="2021" name="Elife">
        <title>Chloroplast acquisition without the gene transfer in kleptoplastic sea slugs, Plakobranchus ocellatus.</title>
        <authorList>
            <person name="Maeda T."/>
            <person name="Takahashi S."/>
            <person name="Yoshida T."/>
            <person name="Shimamura S."/>
            <person name="Takaki Y."/>
            <person name="Nagai Y."/>
            <person name="Toyoda A."/>
            <person name="Suzuki Y."/>
            <person name="Arimoto A."/>
            <person name="Ishii H."/>
            <person name="Satoh N."/>
            <person name="Nishiyama T."/>
            <person name="Hasebe M."/>
            <person name="Maruyama T."/>
            <person name="Minagawa J."/>
            <person name="Obokata J."/>
            <person name="Shigenobu S."/>
        </authorList>
    </citation>
    <scope>NUCLEOTIDE SEQUENCE [LARGE SCALE GENOMIC DNA]</scope>
</reference>
<evidence type="ECO:0000313" key="2">
    <source>
        <dbReference type="Proteomes" id="UP000762676"/>
    </source>
</evidence>
<dbReference type="EMBL" id="BMAT01011271">
    <property type="protein sequence ID" value="GFR69605.1"/>
    <property type="molecule type" value="Genomic_DNA"/>
</dbReference>
<name>A0AAV4FB85_9GAST</name>
<accession>A0AAV4FB85</accession>
<organism evidence="1 2">
    <name type="scientific">Elysia marginata</name>
    <dbReference type="NCBI Taxonomy" id="1093978"/>
    <lineage>
        <taxon>Eukaryota</taxon>
        <taxon>Metazoa</taxon>
        <taxon>Spiralia</taxon>
        <taxon>Lophotrochozoa</taxon>
        <taxon>Mollusca</taxon>
        <taxon>Gastropoda</taxon>
        <taxon>Heterobranchia</taxon>
        <taxon>Euthyneura</taxon>
        <taxon>Panpulmonata</taxon>
        <taxon>Sacoglossa</taxon>
        <taxon>Placobranchoidea</taxon>
        <taxon>Plakobranchidae</taxon>
        <taxon>Elysia</taxon>
    </lineage>
</organism>
<proteinExistence type="predicted"/>